<feature type="transmembrane region" description="Helical" evidence="13">
    <location>
        <begin position="43"/>
        <end position="66"/>
    </location>
</feature>
<dbReference type="PANTHER" id="PTHR11351:SF31">
    <property type="entry name" value="DESATURASE 1, ISOFORM A-RELATED"/>
    <property type="match status" value="1"/>
</dbReference>
<feature type="transmembrane region" description="Helical" evidence="13">
    <location>
        <begin position="20"/>
        <end position="37"/>
    </location>
</feature>
<feature type="domain" description="Fatty acid desaturase" evidence="14">
    <location>
        <begin position="50"/>
        <end position="249"/>
    </location>
</feature>
<keyword evidence="10 13" id="KW-0472">Membrane</keyword>
<reference evidence="15" key="1">
    <citation type="submission" date="2020-07" db="EMBL/GenBank/DDBJ databases">
        <title>Huge and variable diversity of episymbiotic CPR bacteria and DPANN archaea in groundwater ecosystems.</title>
        <authorList>
            <person name="He C.Y."/>
            <person name="Keren R."/>
            <person name="Whittaker M."/>
            <person name="Farag I.F."/>
            <person name="Doudna J."/>
            <person name="Cate J.H.D."/>
            <person name="Banfield J.F."/>
        </authorList>
    </citation>
    <scope>NUCLEOTIDE SEQUENCE</scope>
    <source>
        <strain evidence="15">NC_groundwater_763_Ag_S-0.2um_68_21</strain>
    </source>
</reference>
<keyword evidence="5" id="KW-0276">Fatty acid metabolism</keyword>
<evidence type="ECO:0000313" key="16">
    <source>
        <dbReference type="Proteomes" id="UP000782312"/>
    </source>
</evidence>
<dbReference type="Proteomes" id="UP000782312">
    <property type="component" value="Unassembled WGS sequence"/>
</dbReference>
<comment type="subcellular location">
    <subcellularLocation>
        <location evidence="1">Membrane</location>
        <topology evidence="1">Multi-pass membrane protein</topology>
    </subcellularLocation>
</comment>
<protein>
    <submittedName>
        <fullName evidence="15">Fatty acid desaturase</fullName>
    </submittedName>
</protein>
<comment type="similarity">
    <text evidence="2">Belongs to the fatty acid desaturase type 2 family.</text>
</comment>
<dbReference type="AlphaFoldDB" id="A0A932MNZ2"/>
<evidence type="ECO:0000256" key="11">
    <source>
        <dbReference type="ARBA" id="ARBA00023160"/>
    </source>
</evidence>
<dbReference type="GO" id="GO:0006633">
    <property type="term" value="P:fatty acid biosynthetic process"/>
    <property type="evidence" value="ECO:0007669"/>
    <property type="project" value="UniProtKB-KW"/>
</dbReference>
<dbReference type="PANTHER" id="PTHR11351">
    <property type="entry name" value="ACYL-COA DESATURASE"/>
    <property type="match status" value="1"/>
</dbReference>
<keyword evidence="8" id="KW-0408">Iron</keyword>
<dbReference type="EMBL" id="JACPUR010000038">
    <property type="protein sequence ID" value="MBI3129220.1"/>
    <property type="molecule type" value="Genomic_DNA"/>
</dbReference>
<evidence type="ECO:0000259" key="14">
    <source>
        <dbReference type="Pfam" id="PF00487"/>
    </source>
</evidence>
<dbReference type="InterPro" id="IPR015876">
    <property type="entry name" value="Acyl-CoA_DS"/>
</dbReference>
<evidence type="ECO:0000256" key="12">
    <source>
        <dbReference type="SAM" id="Coils"/>
    </source>
</evidence>
<sequence length="466" mass="52762">MESGRRKLAIHRKEERHIQWGTVTVIALIHAGALLALRPDLYSTSGLAIFGVFYIMTGMFGVTLCYHRLLTHRSFQTYKWMEYFLTFCASQALQSGPISWTALHRIHHKEADDEPDPHSPLVSFLWAHMGWLFVDTPGATTYEEYSRFAKDLDRDPVQRFLDRYFFLLYLLTAVLVYAAGELYGGLGLSWLVWGVFLRTVALWHGTWLVNSATHLWGYRNYKTDEDSTNNWWVALISFGEGWHNNHHADQRSARHGQRWFEIDVTYWAICLLGRLGLAWQIMEPRRSVVARRVDIMVDAEALRLADERARERESVLHTQTDPTLPVNVPVMASAAEAYERAMRSAQEAREAVEDALRHAGEALRHRRQEAVEKMDQQVRQMLETAKDLAMAAVEKAKYAAAEAGEFASQASAYASAAKDRAADSARHAAEQSRILAQEAAEAATQAAEQIAVAFKGISRPIISSAL</sequence>
<proteinExistence type="inferred from homology"/>
<dbReference type="CDD" id="cd22249">
    <property type="entry name" value="UDM1_RNF168_RNF169-like"/>
    <property type="match status" value="1"/>
</dbReference>
<keyword evidence="12" id="KW-0175">Coiled coil</keyword>
<dbReference type="Pfam" id="PF00487">
    <property type="entry name" value="FA_desaturase"/>
    <property type="match status" value="1"/>
</dbReference>
<evidence type="ECO:0000256" key="2">
    <source>
        <dbReference type="ARBA" id="ARBA00008749"/>
    </source>
</evidence>
<dbReference type="PRINTS" id="PR00075">
    <property type="entry name" value="FACDDSATRASE"/>
</dbReference>
<dbReference type="GO" id="GO:0016020">
    <property type="term" value="C:membrane"/>
    <property type="evidence" value="ECO:0007669"/>
    <property type="project" value="UniProtKB-SubCell"/>
</dbReference>
<accession>A0A932MNZ2</accession>
<evidence type="ECO:0000313" key="15">
    <source>
        <dbReference type="EMBL" id="MBI3129220.1"/>
    </source>
</evidence>
<name>A0A932MNZ2_UNCTE</name>
<keyword evidence="6 13" id="KW-1133">Transmembrane helix</keyword>
<gene>
    <name evidence="15" type="ORF">HYZ11_16555</name>
</gene>
<keyword evidence="3" id="KW-0444">Lipid biosynthesis</keyword>
<dbReference type="InterPro" id="IPR005804">
    <property type="entry name" value="FA_desaturase_dom"/>
</dbReference>
<evidence type="ECO:0000256" key="8">
    <source>
        <dbReference type="ARBA" id="ARBA00023004"/>
    </source>
</evidence>
<comment type="caution">
    <text evidence="15">The sequence shown here is derived from an EMBL/GenBank/DDBJ whole genome shotgun (WGS) entry which is preliminary data.</text>
</comment>
<evidence type="ECO:0000256" key="7">
    <source>
        <dbReference type="ARBA" id="ARBA00023002"/>
    </source>
</evidence>
<dbReference type="GO" id="GO:0016717">
    <property type="term" value="F:oxidoreductase activity, acting on paired donors, with oxidation of a pair of donors resulting in the reduction of molecular oxygen to two molecules of water"/>
    <property type="evidence" value="ECO:0007669"/>
    <property type="project" value="InterPro"/>
</dbReference>
<evidence type="ECO:0000256" key="1">
    <source>
        <dbReference type="ARBA" id="ARBA00004141"/>
    </source>
</evidence>
<feature type="coiled-coil region" evidence="12">
    <location>
        <begin position="331"/>
        <end position="358"/>
    </location>
</feature>
<evidence type="ECO:0000256" key="9">
    <source>
        <dbReference type="ARBA" id="ARBA00023098"/>
    </source>
</evidence>
<evidence type="ECO:0000256" key="6">
    <source>
        <dbReference type="ARBA" id="ARBA00022989"/>
    </source>
</evidence>
<feature type="transmembrane region" description="Helical" evidence="13">
    <location>
        <begin position="164"/>
        <end position="184"/>
    </location>
</feature>
<evidence type="ECO:0000256" key="4">
    <source>
        <dbReference type="ARBA" id="ARBA00022692"/>
    </source>
</evidence>
<keyword evidence="7" id="KW-0560">Oxidoreductase</keyword>
<keyword evidence="4 13" id="KW-0812">Transmembrane</keyword>
<evidence type="ECO:0000256" key="3">
    <source>
        <dbReference type="ARBA" id="ARBA00022516"/>
    </source>
</evidence>
<keyword evidence="11" id="KW-0275">Fatty acid biosynthesis</keyword>
<dbReference type="CDD" id="cd03505">
    <property type="entry name" value="Delta9-FADS-like"/>
    <property type="match status" value="1"/>
</dbReference>
<evidence type="ECO:0000256" key="5">
    <source>
        <dbReference type="ARBA" id="ARBA00022832"/>
    </source>
</evidence>
<evidence type="ECO:0000256" key="10">
    <source>
        <dbReference type="ARBA" id="ARBA00023136"/>
    </source>
</evidence>
<keyword evidence="9" id="KW-0443">Lipid metabolism</keyword>
<organism evidence="15 16">
    <name type="scientific">Tectimicrobiota bacterium</name>
    <dbReference type="NCBI Taxonomy" id="2528274"/>
    <lineage>
        <taxon>Bacteria</taxon>
        <taxon>Pseudomonadati</taxon>
        <taxon>Nitrospinota/Tectimicrobiota group</taxon>
        <taxon>Candidatus Tectimicrobiota</taxon>
    </lineage>
</organism>
<evidence type="ECO:0000256" key="13">
    <source>
        <dbReference type="SAM" id="Phobius"/>
    </source>
</evidence>